<dbReference type="SUPFAM" id="SSF51905">
    <property type="entry name" value="FAD/NAD(P)-binding domain"/>
    <property type="match status" value="3"/>
</dbReference>
<keyword evidence="7" id="KW-1185">Reference proteome</keyword>
<evidence type="ECO:0000256" key="3">
    <source>
        <dbReference type="ARBA" id="ARBA00022827"/>
    </source>
</evidence>
<keyword evidence="6" id="KW-0503">Monooxygenase</keyword>
<keyword evidence="2" id="KW-0285">Flavoprotein</keyword>
<name>A0A1C7MFT6_GRIFR</name>
<gene>
    <name evidence="6" type="ORF">A0H81_05000</name>
</gene>
<keyword evidence="3" id="KW-0274">FAD</keyword>
<dbReference type="GO" id="GO:0004499">
    <property type="term" value="F:N,N-dimethylaniline monooxygenase activity"/>
    <property type="evidence" value="ECO:0007669"/>
    <property type="project" value="InterPro"/>
</dbReference>
<keyword evidence="5" id="KW-0472">Membrane</keyword>
<evidence type="ECO:0000256" key="4">
    <source>
        <dbReference type="ARBA" id="ARBA00023002"/>
    </source>
</evidence>
<dbReference type="OMA" id="DCSNWYI"/>
<accession>A0A1C7MFT6</accession>
<sequence length="513" mass="58842">MQRVENCHYWWRNRRPHFRYRLEATARLRRLYNLGESIRDCGNVEGQHVPRLCIGCSHPLPELKAYWEDLAHKYSLHEHIVLNSEVIAAEWNSDQQYYSVTVKDLVSGMTSTTHAHVLVSATGILHIPNFPRDLNGIHNFKGQWFHSARWDHNVDLQGKRVAVIGNGASASQFVPVIAQDSSVHVVNFCRTPSWFLPRPKRPYSDREKWVFSHVPFALRFYRNVVMFLSDAQYLGFMGKGKTTFKEISERHCLGYMKSTAPAKYHEKLTPDFPLGCKRLIVDSPKDGYLAALHLPNMTIKWDGIAAITEDGIITQKGESISFDVIILATGFRTNEFPFPLKGRTGETIQDYYRSQGGATAYLGTTVPGFPNHYIMSGPNTVTSHASVIFTEEVQVDYCMKLIKPILDGSVTSFEVTAEASDAYNKKIQAKLTDSIYAHCTSWYRVDGSKKLAAPFPGPMALYWWLLRRPKWEHYRAVGAERWLRQRRVRKFGWYMVLLVTCLTSVYMSRALKF</sequence>
<reference evidence="6 7" key="1">
    <citation type="submission" date="2016-03" db="EMBL/GenBank/DDBJ databases">
        <title>Whole genome sequencing of Grifola frondosa 9006-11.</title>
        <authorList>
            <person name="Min B."/>
            <person name="Park H."/>
            <person name="Kim J.-G."/>
            <person name="Cho H."/>
            <person name="Oh Y.-L."/>
            <person name="Kong W.-S."/>
            <person name="Choi I.-G."/>
        </authorList>
    </citation>
    <scope>NUCLEOTIDE SEQUENCE [LARGE SCALE GENOMIC DNA]</scope>
    <source>
        <strain evidence="6 7">9006-11</strain>
    </source>
</reference>
<dbReference type="Gene3D" id="3.50.50.60">
    <property type="entry name" value="FAD/NAD(P)-binding domain"/>
    <property type="match status" value="2"/>
</dbReference>
<evidence type="ECO:0000313" key="6">
    <source>
        <dbReference type="EMBL" id="OBZ75477.1"/>
    </source>
</evidence>
<dbReference type="InterPro" id="IPR020946">
    <property type="entry name" value="Flavin_mOase-like"/>
</dbReference>
<dbReference type="EMBL" id="LUGG01000004">
    <property type="protein sequence ID" value="OBZ75477.1"/>
    <property type="molecule type" value="Genomic_DNA"/>
</dbReference>
<dbReference type="Proteomes" id="UP000092993">
    <property type="component" value="Unassembled WGS sequence"/>
</dbReference>
<dbReference type="AlphaFoldDB" id="A0A1C7MFT6"/>
<dbReference type="Pfam" id="PF00743">
    <property type="entry name" value="FMO-like"/>
    <property type="match status" value="1"/>
</dbReference>
<evidence type="ECO:0000256" key="5">
    <source>
        <dbReference type="SAM" id="Phobius"/>
    </source>
</evidence>
<proteinExistence type="inferred from homology"/>
<evidence type="ECO:0000313" key="7">
    <source>
        <dbReference type="Proteomes" id="UP000092993"/>
    </source>
</evidence>
<organism evidence="6 7">
    <name type="scientific">Grifola frondosa</name>
    <name type="common">Maitake</name>
    <name type="synonym">Polyporus frondosus</name>
    <dbReference type="NCBI Taxonomy" id="5627"/>
    <lineage>
        <taxon>Eukaryota</taxon>
        <taxon>Fungi</taxon>
        <taxon>Dikarya</taxon>
        <taxon>Basidiomycota</taxon>
        <taxon>Agaricomycotina</taxon>
        <taxon>Agaricomycetes</taxon>
        <taxon>Polyporales</taxon>
        <taxon>Grifolaceae</taxon>
        <taxon>Grifola</taxon>
    </lineage>
</organism>
<keyword evidence="4" id="KW-0560">Oxidoreductase</keyword>
<comment type="caution">
    <text evidence="6">The sequence shown here is derived from an EMBL/GenBank/DDBJ whole genome shotgun (WGS) entry which is preliminary data.</text>
</comment>
<comment type="similarity">
    <text evidence="1">Belongs to the FAD-binding monooxygenase family.</text>
</comment>
<dbReference type="InterPro" id="IPR036188">
    <property type="entry name" value="FAD/NAD-bd_sf"/>
</dbReference>
<dbReference type="STRING" id="5627.A0A1C7MFT6"/>
<dbReference type="PANTHER" id="PTHR42877:SF4">
    <property type="entry name" value="FAD_NAD(P)-BINDING DOMAIN-CONTAINING PROTEIN-RELATED"/>
    <property type="match status" value="1"/>
</dbReference>
<dbReference type="PANTHER" id="PTHR42877">
    <property type="entry name" value="L-ORNITHINE N(5)-MONOOXYGENASE-RELATED"/>
    <property type="match status" value="1"/>
</dbReference>
<keyword evidence="5" id="KW-0812">Transmembrane</keyword>
<feature type="transmembrane region" description="Helical" evidence="5">
    <location>
        <begin position="491"/>
        <end position="511"/>
    </location>
</feature>
<evidence type="ECO:0000256" key="1">
    <source>
        <dbReference type="ARBA" id="ARBA00010139"/>
    </source>
</evidence>
<keyword evidence="5" id="KW-1133">Transmembrane helix</keyword>
<dbReference type="OrthoDB" id="74360at2759"/>
<dbReference type="InterPro" id="IPR051209">
    <property type="entry name" value="FAD-bind_Monooxygenase_sf"/>
</dbReference>
<protein>
    <submittedName>
        <fullName evidence="6">Baeyer-Villiger monooxygenase</fullName>
    </submittedName>
</protein>
<evidence type="ECO:0000256" key="2">
    <source>
        <dbReference type="ARBA" id="ARBA00022630"/>
    </source>
</evidence>
<dbReference type="GO" id="GO:0050661">
    <property type="term" value="F:NADP binding"/>
    <property type="evidence" value="ECO:0007669"/>
    <property type="project" value="InterPro"/>
</dbReference>
<dbReference type="GO" id="GO:0050660">
    <property type="term" value="F:flavin adenine dinucleotide binding"/>
    <property type="evidence" value="ECO:0007669"/>
    <property type="project" value="InterPro"/>
</dbReference>